<evidence type="ECO:0000313" key="3">
    <source>
        <dbReference type="EMBL" id="GFY74330.1"/>
    </source>
</evidence>
<keyword evidence="1" id="KW-0863">Zinc-finger</keyword>
<dbReference type="EMBL" id="BMAV01020684">
    <property type="protein sequence ID" value="GFY74330.1"/>
    <property type="molecule type" value="Genomic_DNA"/>
</dbReference>
<proteinExistence type="predicted"/>
<evidence type="ECO:0000259" key="2">
    <source>
        <dbReference type="PROSITE" id="PS50158"/>
    </source>
</evidence>
<dbReference type="Proteomes" id="UP000886998">
    <property type="component" value="Unassembled WGS sequence"/>
</dbReference>
<keyword evidence="1" id="KW-0479">Metal-binding</keyword>
<protein>
    <submittedName>
        <fullName evidence="3">Retrovirus-related Pol polyprotein from transposon 297</fullName>
    </submittedName>
</protein>
<dbReference type="GO" id="GO:0008270">
    <property type="term" value="F:zinc ion binding"/>
    <property type="evidence" value="ECO:0007669"/>
    <property type="project" value="UniProtKB-KW"/>
</dbReference>
<dbReference type="SUPFAM" id="SSF57756">
    <property type="entry name" value="Retrovirus zinc finger-like domains"/>
    <property type="match status" value="1"/>
</dbReference>
<dbReference type="PANTHER" id="PTHR33223">
    <property type="entry name" value="CCHC-TYPE DOMAIN-CONTAINING PROTEIN"/>
    <property type="match status" value="1"/>
</dbReference>
<dbReference type="PANTHER" id="PTHR33223:SF6">
    <property type="entry name" value="CCHC-TYPE DOMAIN-CONTAINING PROTEIN"/>
    <property type="match status" value="1"/>
</dbReference>
<comment type="caution">
    <text evidence="3">The sequence shown here is derived from an EMBL/GenBank/DDBJ whole genome shotgun (WGS) entry which is preliminary data.</text>
</comment>
<dbReference type="PROSITE" id="PS50158">
    <property type="entry name" value="ZF_CCHC"/>
    <property type="match status" value="2"/>
</dbReference>
<dbReference type="SMART" id="SM00343">
    <property type="entry name" value="ZnF_C2HC"/>
    <property type="match status" value="2"/>
</dbReference>
<keyword evidence="1" id="KW-0862">Zinc</keyword>
<feature type="domain" description="CCHC-type" evidence="2">
    <location>
        <begin position="808"/>
        <end position="822"/>
    </location>
</feature>
<dbReference type="InterPro" id="IPR001878">
    <property type="entry name" value="Znf_CCHC"/>
</dbReference>
<gene>
    <name evidence="3" type="primary">pol_1255</name>
    <name evidence="3" type="ORF">TNIN_154231</name>
</gene>
<dbReference type="AlphaFoldDB" id="A0A8X7CQD0"/>
<organism evidence="3 4">
    <name type="scientific">Trichonephila inaurata madagascariensis</name>
    <dbReference type="NCBI Taxonomy" id="2747483"/>
    <lineage>
        <taxon>Eukaryota</taxon>
        <taxon>Metazoa</taxon>
        <taxon>Ecdysozoa</taxon>
        <taxon>Arthropoda</taxon>
        <taxon>Chelicerata</taxon>
        <taxon>Arachnida</taxon>
        <taxon>Araneae</taxon>
        <taxon>Araneomorphae</taxon>
        <taxon>Entelegynae</taxon>
        <taxon>Araneoidea</taxon>
        <taxon>Nephilidae</taxon>
        <taxon>Trichonephila</taxon>
        <taxon>Trichonephila inaurata</taxon>
    </lineage>
</organism>
<dbReference type="InterPro" id="IPR036875">
    <property type="entry name" value="Znf_CCHC_sf"/>
</dbReference>
<dbReference type="Pfam" id="PF00098">
    <property type="entry name" value="zf-CCHC"/>
    <property type="match status" value="2"/>
</dbReference>
<reference evidence="3" key="1">
    <citation type="submission" date="2020-08" db="EMBL/GenBank/DDBJ databases">
        <title>Multicomponent nature underlies the extraordinary mechanical properties of spider dragline silk.</title>
        <authorList>
            <person name="Kono N."/>
            <person name="Nakamura H."/>
            <person name="Mori M."/>
            <person name="Yoshida Y."/>
            <person name="Ohtoshi R."/>
            <person name="Malay A.D."/>
            <person name="Moran D.A.P."/>
            <person name="Tomita M."/>
            <person name="Numata K."/>
            <person name="Arakawa K."/>
        </authorList>
    </citation>
    <scope>NUCLEOTIDE SEQUENCE</scope>
</reference>
<evidence type="ECO:0000256" key="1">
    <source>
        <dbReference type="PROSITE-ProRule" id="PRU00047"/>
    </source>
</evidence>
<feature type="domain" description="CCHC-type" evidence="2">
    <location>
        <begin position="266"/>
        <end position="280"/>
    </location>
</feature>
<evidence type="ECO:0000313" key="4">
    <source>
        <dbReference type="Proteomes" id="UP000886998"/>
    </source>
</evidence>
<dbReference type="GO" id="GO:0003676">
    <property type="term" value="F:nucleic acid binding"/>
    <property type="evidence" value="ECO:0007669"/>
    <property type="project" value="InterPro"/>
</dbReference>
<sequence>MDSEGTQLEIAKNIITCLCDFEILKDSLTTEEILEEETDELRKCDKSVQYENKSCDDNVFKIDSSVNSINNKYEQKIIVSFNDIESVITPFKGERHENVLHWIENFEAQSELLSLSEVLKFIYAKICLRGNASLAVGRETSINSWKQLKYLLMEEFKISFNSAEVHELLQKRKMKSNESPLEYFYSMKEISQQSSIDDQASITYIIKGINDSTQNKTMLFGCTSIIEFKTKLRVYETYKREMKQSESFNRVPNVSNEVGKRSQIHCYNCQQQGHKSYECKAKIRNSKPKNFNYTKVLKTPTTHTVQDLPPNPYLKVGSLVRSVRFFILKTDLPYALLELGSCIAFQLIIDCVKQVIVQKGRNVINFSSSEGSDLFLHINPENKVKEGIFESEMKNEKTKECCIVKSKKGNCSQVKKKENVNKDEIDVIKNRTRKNNVLKFSNISETDSDNGCTRCQTEVEDNSETKDFGENFELKEILECYEDVFAKDKYDIGTIRIEPQRGNWFQGNEEASTRSEADRCVIKETVDKFTLNKLVKICDVLSMDSEGTQLEIAKNIITCLCDFEILKDSLTTEEILEEETDELRKCDKSVQYENKSCDDNVFKIDSSVNSINNKYEQKIIVSFNDIESVISPFKGERHENVLHWIENFEAQSELLSLSEVLKFIYAKICLRGNASLVVGRETSINSWKQLKYLLMEEFKISFNSAEVHELLQKRKMKSNESPLEYFYSMKEISQQSSIDDQASITYIIKGINDSTQNKTMLFGCTSIIEFKTKLRVYETYKREMKQSESFNRVPNVSNEVGKRSQIHCYNCQQQGHKSYECKAKIRNSKPKNFNYTKVLKTPTTHTVQDLPPNPCKFCTQLGIMNAFHWGYSCINKPCRAETTPQPQPKQ</sequence>
<keyword evidence="4" id="KW-1185">Reference proteome</keyword>
<name>A0A8X7CQD0_9ARAC</name>
<accession>A0A8X7CQD0</accession>